<comment type="caution">
    <text evidence="5">The sequence shown here is derived from an EMBL/GenBank/DDBJ whole genome shotgun (WGS) entry which is preliminary data.</text>
</comment>
<evidence type="ECO:0000256" key="1">
    <source>
        <dbReference type="ARBA" id="ARBA00023015"/>
    </source>
</evidence>
<accession>A0A1Q5PWC4</accession>
<organism evidence="5 6">
    <name type="scientific">Buchananella hordeovulneris</name>
    <dbReference type="NCBI Taxonomy" id="52770"/>
    <lineage>
        <taxon>Bacteria</taxon>
        <taxon>Bacillati</taxon>
        <taxon>Actinomycetota</taxon>
        <taxon>Actinomycetes</taxon>
        <taxon>Actinomycetales</taxon>
        <taxon>Actinomycetaceae</taxon>
        <taxon>Buchananella</taxon>
    </lineage>
</organism>
<evidence type="ECO:0000256" key="2">
    <source>
        <dbReference type="ARBA" id="ARBA00023125"/>
    </source>
</evidence>
<dbReference type="InterPro" id="IPR011711">
    <property type="entry name" value="GntR_C"/>
</dbReference>
<dbReference type="InterPro" id="IPR036390">
    <property type="entry name" value="WH_DNA-bd_sf"/>
</dbReference>
<dbReference type="InterPro" id="IPR036388">
    <property type="entry name" value="WH-like_DNA-bd_sf"/>
</dbReference>
<dbReference type="GO" id="GO:0003677">
    <property type="term" value="F:DNA binding"/>
    <property type="evidence" value="ECO:0007669"/>
    <property type="project" value="UniProtKB-KW"/>
</dbReference>
<reference evidence="6" key="1">
    <citation type="submission" date="2016-12" db="EMBL/GenBank/DDBJ databases">
        <authorList>
            <person name="Meng X."/>
        </authorList>
    </citation>
    <scope>NUCLEOTIDE SEQUENCE [LARGE SCALE GENOMIC DNA]</scope>
    <source>
        <strain evidence="6">DSM 20732</strain>
    </source>
</reference>
<dbReference type="PANTHER" id="PTHR43537">
    <property type="entry name" value="TRANSCRIPTIONAL REGULATOR, GNTR FAMILY"/>
    <property type="match status" value="1"/>
</dbReference>
<dbReference type="EMBL" id="MQVS01000004">
    <property type="protein sequence ID" value="OKL51923.1"/>
    <property type="molecule type" value="Genomic_DNA"/>
</dbReference>
<dbReference type="Gene3D" id="1.20.120.530">
    <property type="entry name" value="GntR ligand-binding domain-like"/>
    <property type="match status" value="1"/>
</dbReference>
<dbReference type="PROSITE" id="PS50949">
    <property type="entry name" value="HTH_GNTR"/>
    <property type="match status" value="1"/>
</dbReference>
<dbReference type="PANTHER" id="PTHR43537:SF24">
    <property type="entry name" value="GLUCONATE OPERON TRANSCRIPTIONAL REPRESSOR"/>
    <property type="match status" value="1"/>
</dbReference>
<dbReference type="CDD" id="cd07377">
    <property type="entry name" value="WHTH_GntR"/>
    <property type="match status" value="1"/>
</dbReference>
<feature type="domain" description="HTH gntR-type" evidence="4">
    <location>
        <begin position="1"/>
        <end position="62"/>
    </location>
</feature>
<dbReference type="SUPFAM" id="SSF46785">
    <property type="entry name" value="Winged helix' DNA-binding domain"/>
    <property type="match status" value="1"/>
</dbReference>
<gene>
    <name evidence="5" type="ORF">BSZ40_05425</name>
</gene>
<evidence type="ECO:0000259" key="4">
    <source>
        <dbReference type="PROSITE" id="PS50949"/>
    </source>
</evidence>
<dbReference type="Pfam" id="PF00392">
    <property type="entry name" value="GntR"/>
    <property type="match status" value="1"/>
</dbReference>
<evidence type="ECO:0000313" key="6">
    <source>
        <dbReference type="Proteomes" id="UP000185612"/>
    </source>
</evidence>
<dbReference type="InParanoid" id="A0A1Q5PWC4"/>
<dbReference type="FunCoup" id="A0A1Q5PWC4">
    <property type="interactions" value="8"/>
</dbReference>
<keyword evidence="6" id="KW-1185">Reference proteome</keyword>
<keyword evidence="1" id="KW-0805">Transcription regulation</keyword>
<dbReference type="Gene3D" id="1.10.10.10">
    <property type="entry name" value="Winged helix-like DNA-binding domain superfamily/Winged helix DNA-binding domain"/>
    <property type="match status" value="1"/>
</dbReference>
<name>A0A1Q5PWC4_9ACTO</name>
<dbReference type="InterPro" id="IPR008920">
    <property type="entry name" value="TF_FadR/GntR_C"/>
</dbReference>
<dbReference type="AlphaFoldDB" id="A0A1Q5PWC4"/>
<evidence type="ECO:0000256" key="3">
    <source>
        <dbReference type="ARBA" id="ARBA00023163"/>
    </source>
</evidence>
<dbReference type="OrthoDB" id="7989071at2"/>
<dbReference type="SMART" id="SM00345">
    <property type="entry name" value="HTH_GNTR"/>
    <property type="match status" value="1"/>
</dbReference>
<sequence length="221" mass="23945">MEAIESYILARKLKPGDPLPTEATLCNDLGVSRSSVREALRQLQALEIVSVQQGRGAFVGDMSLRPLVRALLLRSSIAPDSFEALTEVVTVRRVLDLGLATEIVGAMAGTRNNDLHELVDRMVTKAEQGQRFMDEDIAFHQGLLAKVDNLLLAQLASAMWLIHMTALPSLPGEHAELTGLVDTARAHRSMLVAAESGDLAGYQNAVEAHYAPLLTAISQVR</sequence>
<keyword evidence="3" id="KW-0804">Transcription</keyword>
<dbReference type="PRINTS" id="PR00035">
    <property type="entry name" value="HTHGNTR"/>
</dbReference>
<evidence type="ECO:0000313" key="5">
    <source>
        <dbReference type="EMBL" id="OKL51923.1"/>
    </source>
</evidence>
<keyword evidence="2" id="KW-0238">DNA-binding</keyword>
<dbReference type="Proteomes" id="UP000185612">
    <property type="component" value="Unassembled WGS sequence"/>
</dbReference>
<dbReference type="Pfam" id="PF07729">
    <property type="entry name" value="FCD"/>
    <property type="match status" value="1"/>
</dbReference>
<protein>
    <submittedName>
        <fullName evidence="5">GntR family transcriptional regulator</fullName>
    </submittedName>
</protein>
<dbReference type="SUPFAM" id="SSF48008">
    <property type="entry name" value="GntR ligand-binding domain-like"/>
    <property type="match status" value="1"/>
</dbReference>
<dbReference type="GO" id="GO:0003700">
    <property type="term" value="F:DNA-binding transcription factor activity"/>
    <property type="evidence" value="ECO:0007669"/>
    <property type="project" value="InterPro"/>
</dbReference>
<proteinExistence type="predicted"/>
<dbReference type="InterPro" id="IPR000524">
    <property type="entry name" value="Tscrpt_reg_HTH_GntR"/>
</dbReference>
<dbReference type="STRING" id="52770.BSZ40_05425"/>